<dbReference type="Gene3D" id="3.30.70.890">
    <property type="entry name" value="GHMP kinase, C-terminal domain"/>
    <property type="match status" value="1"/>
</dbReference>
<keyword evidence="7 10" id="KW-0067">ATP-binding</keyword>
<keyword evidence="14" id="KW-1185">Reference proteome</keyword>
<dbReference type="Proteomes" id="UP001161064">
    <property type="component" value="Unassembled WGS sequence"/>
</dbReference>
<evidence type="ECO:0000256" key="6">
    <source>
        <dbReference type="ARBA" id="ARBA00022777"/>
    </source>
</evidence>
<reference evidence="13" key="1">
    <citation type="submission" date="2021-05" db="EMBL/GenBank/DDBJ databases">
        <authorList>
            <person name="Tanabe Y."/>
        </authorList>
    </citation>
    <scope>NUCLEOTIDE SEQUENCE</scope>
    <source>
        <strain evidence="13">BOTRYCO-1</strain>
    </source>
</reference>
<evidence type="ECO:0000256" key="1">
    <source>
        <dbReference type="ARBA" id="ARBA00009684"/>
    </source>
</evidence>
<dbReference type="InterPro" id="IPR006204">
    <property type="entry name" value="GHMP_kinase_N_dom"/>
</dbReference>
<evidence type="ECO:0000313" key="13">
    <source>
        <dbReference type="EMBL" id="GIU66957.1"/>
    </source>
</evidence>
<evidence type="ECO:0000256" key="4">
    <source>
        <dbReference type="ARBA" id="ARBA00022679"/>
    </source>
</evidence>
<feature type="active site" evidence="10">
    <location>
        <position position="10"/>
    </location>
</feature>
<dbReference type="SUPFAM" id="SSF54211">
    <property type="entry name" value="Ribosomal protein S5 domain 2-like"/>
    <property type="match status" value="1"/>
</dbReference>
<keyword evidence="4 10" id="KW-0808">Transferase</keyword>
<name>A0ABQ4PVE6_9PROT</name>
<evidence type="ECO:0000256" key="10">
    <source>
        <dbReference type="HAMAP-Rule" id="MF_00061"/>
    </source>
</evidence>
<dbReference type="InterPro" id="IPR013750">
    <property type="entry name" value="GHMP_kinase_C_dom"/>
</dbReference>
<dbReference type="NCBIfam" id="NF011202">
    <property type="entry name" value="PRK14608.1"/>
    <property type="match status" value="1"/>
</dbReference>
<accession>A0ABQ4PVE6</accession>
<evidence type="ECO:0000259" key="12">
    <source>
        <dbReference type="Pfam" id="PF08544"/>
    </source>
</evidence>
<dbReference type="Pfam" id="PF00288">
    <property type="entry name" value="GHMP_kinases_N"/>
    <property type="match status" value="1"/>
</dbReference>
<dbReference type="PANTHER" id="PTHR43527">
    <property type="entry name" value="4-DIPHOSPHOCYTIDYL-2-C-METHYL-D-ERYTHRITOL KINASE, CHLOROPLASTIC"/>
    <property type="match status" value="1"/>
</dbReference>
<protein>
    <recommendedName>
        <fullName evidence="3 10">4-diphosphocytidyl-2-C-methyl-D-erythritol kinase</fullName>
        <shortName evidence="10">CMK</shortName>
        <ecNumber evidence="2 10">2.7.1.148</ecNumber>
    </recommendedName>
    <alternativeName>
        <fullName evidence="9 10">4-(cytidine-5'-diphospho)-2-C-methyl-D-erythritol kinase</fullName>
    </alternativeName>
</protein>
<keyword evidence="5 10" id="KW-0547">Nucleotide-binding</keyword>
<evidence type="ECO:0000256" key="5">
    <source>
        <dbReference type="ARBA" id="ARBA00022741"/>
    </source>
</evidence>
<comment type="pathway">
    <text evidence="10">Isoprenoid biosynthesis; isopentenyl diphosphate biosynthesis via DXP pathway; isopentenyl diphosphate from 1-deoxy-D-xylulose 5-phosphate: step 3/6.</text>
</comment>
<dbReference type="HAMAP" id="MF_00061">
    <property type="entry name" value="IspE"/>
    <property type="match status" value="1"/>
</dbReference>
<dbReference type="PIRSF" id="PIRSF010376">
    <property type="entry name" value="IspE"/>
    <property type="match status" value="1"/>
</dbReference>
<dbReference type="GO" id="GO:0016301">
    <property type="term" value="F:kinase activity"/>
    <property type="evidence" value="ECO:0007669"/>
    <property type="project" value="UniProtKB-KW"/>
</dbReference>
<evidence type="ECO:0000256" key="2">
    <source>
        <dbReference type="ARBA" id="ARBA00012052"/>
    </source>
</evidence>
<organism evidence="13 14">
    <name type="scientific">Candidatus Phycosocius spiralis</name>
    <dbReference type="NCBI Taxonomy" id="2815099"/>
    <lineage>
        <taxon>Bacteria</taxon>
        <taxon>Pseudomonadati</taxon>
        <taxon>Pseudomonadota</taxon>
        <taxon>Alphaproteobacteria</taxon>
        <taxon>Caulobacterales</taxon>
        <taxon>Caulobacterales incertae sedis</taxon>
        <taxon>Candidatus Phycosocius</taxon>
    </lineage>
</organism>
<feature type="domain" description="GHMP kinase N-terminal" evidence="11">
    <location>
        <begin position="68"/>
        <end position="145"/>
    </location>
</feature>
<dbReference type="SUPFAM" id="SSF55060">
    <property type="entry name" value="GHMP Kinase, C-terminal domain"/>
    <property type="match status" value="1"/>
</dbReference>
<dbReference type="InterPro" id="IPR014721">
    <property type="entry name" value="Ribsml_uS5_D2-typ_fold_subgr"/>
</dbReference>
<keyword evidence="8 10" id="KW-0414">Isoprene biosynthesis</keyword>
<comment type="similarity">
    <text evidence="1 10">Belongs to the GHMP kinase family. IspE subfamily.</text>
</comment>
<evidence type="ECO:0000256" key="3">
    <source>
        <dbReference type="ARBA" id="ARBA00017473"/>
    </source>
</evidence>
<proteinExistence type="inferred from homology"/>
<feature type="active site" evidence="10">
    <location>
        <position position="138"/>
    </location>
</feature>
<evidence type="ECO:0000259" key="11">
    <source>
        <dbReference type="Pfam" id="PF00288"/>
    </source>
</evidence>
<dbReference type="RefSeq" id="WP_284359651.1">
    <property type="nucleotide sequence ID" value="NZ_BPFZ01000005.1"/>
</dbReference>
<sequence>MTIKIFAPAKLNLTLRVGPPGFEGRHTLDSLVCFTTHVGDELHIEPDRPLSLTGEGPFVSDLALDDTNLILQAAKILAHEADQRVRGALHVVKNLPLASGIGGGSGDAAAALIGLNEAWGLGYERARLAQLGAQLGADVPACVMGVPVHMTGTGETLTPLGDLAPCGIVLVNPGIACPTSPVYRHYDALGAGPELLSSSVPNLAHLDALLRYLDANPNDLEDAAQALVPEIGDTLELLAQSPDVRLVRMSGSGATCFGLYNSYEAAHIAHDFIVRGLANPRFWVKADRLNA</sequence>
<dbReference type="PANTHER" id="PTHR43527:SF2">
    <property type="entry name" value="4-DIPHOSPHOCYTIDYL-2-C-METHYL-D-ERYTHRITOL KINASE, CHLOROPLASTIC"/>
    <property type="match status" value="1"/>
</dbReference>
<dbReference type="InterPro" id="IPR004424">
    <property type="entry name" value="IspE"/>
</dbReference>
<gene>
    <name evidence="10 13" type="primary">ispE</name>
    <name evidence="13" type="ORF">PsB1_1111</name>
</gene>
<dbReference type="EMBL" id="BPFZ01000005">
    <property type="protein sequence ID" value="GIU66957.1"/>
    <property type="molecule type" value="Genomic_DNA"/>
</dbReference>
<evidence type="ECO:0000313" key="14">
    <source>
        <dbReference type="Proteomes" id="UP001161064"/>
    </source>
</evidence>
<reference evidence="13" key="2">
    <citation type="journal article" date="2023" name="ISME Commun">
        <title>Characterization of a bloom-associated alphaproteobacterial lineage, 'Candidatus Phycosocius': insights into freshwater algal-bacterial interactions.</title>
        <authorList>
            <person name="Tanabe Y."/>
            <person name="Yamaguchi H."/>
            <person name="Yoshida M."/>
            <person name="Kai A."/>
            <person name="Okazaki Y."/>
        </authorList>
    </citation>
    <scope>NUCLEOTIDE SEQUENCE</scope>
    <source>
        <strain evidence="13">BOTRYCO-1</strain>
    </source>
</reference>
<evidence type="ECO:0000256" key="7">
    <source>
        <dbReference type="ARBA" id="ARBA00022840"/>
    </source>
</evidence>
<evidence type="ECO:0000256" key="8">
    <source>
        <dbReference type="ARBA" id="ARBA00023229"/>
    </source>
</evidence>
<comment type="catalytic activity">
    <reaction evidence="10">
        <text>4-CDP-2-C-methyl-D-erythritol + ATP = 4-CDP-2-C-methyl-D-erythritol 2-phosphate + ADP + H(+)</text>
        <dbReference type="Rhea" id="RHEA:18437"/>
        <dbReference type="ChEBI" id="CHEBI:15378"/>
        <dbReference type="ChEBI" id="CHEBI:30616"/>
        <dbReference type="ChEBI" id="CHEBI:57823"/>
        <dbReference type="ChEBI" id="CHEBI:57919"/>
        <dbReference type="ChEBI" id="CHEBI:456216"/>
        <dbReference type="EC" id="2.7.1.148"/>
    </reaction>
</comment>
<feature type="domain" description="GHMP kinase C-terminal" evidence="12">
    <location>
        <begin position="207"/>
        <end position="270"/>
    </location>
</feature>
<evidence type="ECO:0000256" key="9">
    <source>
        <dbReference type="ARBA" id="ARBA00032554"/>
    </source>
</evidence>
<dbReference type="InterPro" id="IPR036554">
    <property type="entry name" value="GHMP_kinase_C_sf"/>
</dbReference>
<dbReference type="Pfam" id="PF08544">
    <property type="entry name" value="GHMP_kinases_C"/>
    <property type="match status" value="1"/>
</dbReference>
<keyword evidence="6 10" id="KW-0418">Kinase</keyword>
<comment type="caution">
    <text evidence="13">The sequence shown here is derived from an EMBL/GenBank/DDBJ whole genome shotgun (WGS) entry which is preliminary data.</text>
</comment>
<dbReference type="InterPro" id="IPR020568">
    <property type="entry name" value="Ribosomal_Su5_D2-typ_SF"/>
</dbReference>
<comment type="function">
    <text evidence="10">Catalyzes the phosphorylation of the position 2 hydroxy group of 4-diphosphocytidyl-2C-methyl-D-erythritol.</text>
</comment>
<feature type="binding site" evidence="10">
    <location>
        <begin position="96"/>
        <end position="106"/>
    </location>
    <ligand>
        <name>ATP</name>
        <dbReference type="ChEBI" id="CHEBI:30616"/>
    </ligand>
</feature>
<dbReference type="EC" id="2.7.1.148" evidence="2 10"/>
<dbReference type="Gene3D" id="3.30.230.10">
    <property type="match status" value="1"/>
</dbReference>
<dbReference type="NCBIfam" id="TIGR00154">
    <property type="entry name" value="ispE"/>
    <property type="match status" value="1"/>
</dbReference>